<protein>
    <submittedName>
        <fullName evidence="1">Uncharacterized protein</fullName>
    </submittedName>
</protein>
<evidence type="ECO:0000313" key="2">
    <source>
        <dbReference type="Proteomes" id="UP000630805"/>
    </source>
</evidence>
<reference evidence="1 2" key="1">
    <citation type="submission" date="2020-06" db="EMBL/GenBank/DDBJ databases">
        <authorList>
            <person name="Cao W.R."/>
        </authorList>
    </citation>
    <scope>NUCLEOTIDE SEQUENCE [LARGE SCALE GENOMIC DNA]</scope>
    <source>
        <strain evidence="1 2">B1Z28</strain>
    </source>
</reference>
<dbReference type="RefSeq" id="WP_176867395.1">
    <property type="nucleotide sequence ID" value="NZ_JABXWT010000023.1"/>
</dbReference>
<evidence type="ECO:0000313" key="1">
    <source>
        <dbReference type="EMBL" id="NVO58352.1"/>
    </source>
</evidence>
<organism evidence="1 2">
    <name type="scientific">Ruegeria haliotis</name>
    <dbReference type="NCBI Taxonomy" id="2747601"/>
    <lineage>
        <taxon>Bacteria</taxon>
        <taxon>Pseudomonadati</taxon>
        <taxon>Pseudomonadota</taxon>
        <taxon>Alphaproteobacteria</taxon>
        <taxon>Rhodobacterales</taxon>
        <taxon>Roseobacteraceae</taxon>
        <taxon>Ruegeria</taxon>
    </lineage>
</organism>
<accession>A0ABX2PZ56</accession>
<name>A0ABX2PZ56_9RHOB</name>
<keyword evidence="2" id="KW-1185">Reference proteome</keyword>
<proteinExistence type="predicted"/>
<gene>
    <name evidence="1" type="ORF">HW561_21430</name>
</gene>
<dbReference type="EMBL" id="JABXWT010000023">
    <property type="protein sequence ID" value="NVO58352.1"/>
    <property type="molecule type" value="Genomic_DNA"/>
</dbReference>
<sequence>MTTPSNSAASSTIEDDVLDAPTAKRSLAPHCQSIGDVLRLIAPRIRPELVDTTGMTRLYHVADQLPAEMAPFWGLELRLGDRAPRADILWEIAQGNGSISALAGDHVMASSSSSSTSVLKRSAFWDDLSNFALDWRDGPQWKPMLGNVWLEVDSASTEGHELKSCLDKPCMFWGPNKQSKGSDRVLLAALPELGHRFFQLDIDSGHLAKFADALPEGATVFQMGVMGARDVVVTRLCLTGLDCEAAIAWLDQIGWPGDLGTVETVWQNYVDPLGEPALNIDLMPDGVGPKLGVELYAKENAFSTQPWESAFSLLQTAGLARPEKISALRDLPFLEHYALPTWSADGPQVIYPALSCNLHHLKLVIVGAEVIEAKAYVGVLRPPFNQSPTQGGEAEGGGGWR</sequence>
<dbReference type="Proteomes" id="UP000630805">
    <property type="component" value="Unassembled WGS sequence"/>
</dbReference>
<comment type="caution">
    <text evidence="1">The sequence shown here is derived from an EMBL/GenBank/DDBJ whole genome shotgun (WGS) entry which is preliminary data.</text>
</comment>